<organism evidence="1 2">
    <name type="scientific">Eleusine coracana subsp. coracana</name>
    <dbReference type="NCBI Taxonomy" id="191504"/>
    <lineage>
        <taxon>Eukaryota</taxon>
        <taxon>Viridiplantae</taxon>
        <taxon>Streptophyta</taxon>
        <taxon>Embryophyta</taxon>
        <taxon>Tracheophyta</taxon>
        <taxon>Spermatophyta</taxon>
        <taxon>Magnoliopsida</taxon>
        <taxon>Liliopsida</taxon>
        <taxon>Poales</taxon>
        <taxon>Poaceae</taxon>
        <taxon>PACMAD clade</taxon>
        <taxon>Chloridoideae</taxon>
        <taxon>Cynodonteae</taxon>
        <taxon>Eleusininae</taxon>
        <taxon>Eleusine</taxon>
    </lineage>
</organism>
<accession>A0AAV5FSH7</accession>
<comment type="caution">
    <text evidence="1">The sequence shown here is derived from an EMBL/GenBank/DDBJ whole genome shotgun (WGS) entry which is preliminary data.</text>
</comment>
<dbReference type="EMBL" id="BQKI01000095">
    <property type="protein sequence ID" value="GJN37450.1"/>
    <property type="molecule type" value="Genomic_DNA"/>
</dbReference>
<protein>
    <submittedName>
        <fullName evidence="1">Uncharacterized protein</fullName>
    </submittedName>
</protein>
<name>A0AAV5FSH7_ELECO</name>
<evidence type="ECO:0000313" key="2">
    <source>
        <dbReference type="Proteomes" id="UP001054889"/>
    </source>
</evidence>
<dbReference type="Pfam" id="PF05056">
    <property type="entry name" value="DUF674"/>
    <property type="match status" value="1"/>
</dbReference>
<reference evidence="1" key="1">
    <citation type="journal article" date="2018" name="DNA Res.">
        <title>Multiple hybrid de novo genome assembly of finger millet, an orphan allotetraploid crop.</title>
        <authorList>
            <person name="Hatakeyama M."/>
            <person name="Aluri S."/>
            <person name="Balachadran M.T."/>
            <person name="Sivarajan S.R."/>
            <person name="Patrignani A."/>
            <person name="Gruter S."/>
            <person name="Poveda L."/>
            <person name="Shimizu-Inatsugi R."/>
            <person name="Baeten J."/>
            <person name="Francoijs K.J."/>
            <person name="Nataraja K.N."/>
            <person name="Reddy Y.A.N."/>
            <person name="Phadnis S."/>
            <person name="Ravikumar R.L."/>
            <person name="Schlapbach R."/>
            <person name="Sreeman S.M."/>
            <person name="Shimizu K.K."/>
        </authorList>
    </citation>
    <scope>NUCLEOTIDE SEQUENCE</scope>
</reference>
<dbReference type="PANTHER" id="PTHR33103:SF19">
    <property type="entry name" value="OS09G0544700 PROTEIN"/>
    <property type="match status" value="1"/>
</dbReference>
<dbReference type="AlphaFoldDB" id="A0AAV5FSH7"/>
<evidence type="ECO:0000313" key="1">
    <source>
        <dbReference type="EMBL" id="GJN37450.1"/>
    </source>
</evidence>
<reference evidence="1" key="2">
    <citation type="submission" date="2021-12" db="EMBL/GenBank/DDBJ databases">
        <title>Resequencing data analysis of finger millet.</title>
        <authorList>
            <person name="Hatakeyama M."/>
            <person name="Aluri S."/>
            <person name="Balachadran M.T."/>
            <person name="Sivarajan S.R."/>
            <person name="Poveda L."/>
            <person name="Shimizu-Inatsugi R."/>
            <person name="Schlapbach R."/>
            <person name="Sreeman S.M."/>
            <person name="Shimizu K.K."/>
        </authorList>
    </citation>
    <scope>NUCLEOTIDE SEQUENCE</scope>
</reference>
<dbReference type="PANTHER" id="PTHR33103">
    <property type="entry name" value="OS01G0153900 PROTEIN"/>
    <property type="match status" value="1"/>
</dbReference>
<dbReference type="InterPro" id="IPR007750">
    <property type="entry name" value="DUF674"/>
</dbReference>
<proteinExistence type="predicted"/>
<sequence length="152" mass="16410">MTSQVFYTGPTNLAESAASTAGSGERGGFVQGVVTYTVTDDLAVTPMSTISSITLLNSFAVRDLGDLQEKTVHIGYDELNASMCIHAVYLQGVEILKASMHSKQVFTDVFLLGKKQALPVTRVWLMIRILENEKPDAGLNQSALMICSPLLV</sequence>
<keyword evidence="2" id="KW-1185">Reference proteome</keyword>
<dbReference type="Proteomes" id="UP001054889">
    <property type="component" value="Unassembled WGS sequence"/>
</dbReference>
<gene>
    <name evidence="1" type="primary">gb26406</name>
    <name evidence="1" type="ORF">PR202_gb26406</name>
</gene>